<reference evidence="6 7" key="1">
    <citation type="submission" date="2017-07" db="EMBL/GenBank/DDBJ databases">
        <title>The complete genome sequence of Bacillus mesonae strain H20-5, an efficient strain improving plant abiotic stress resistance.</title>
        <authorList>
            <person name="Kim S.Y."/>
            <person name="Song H."/>
            <person name="Sang M.K."/>
            <person name="Weon H.-Y."/>
            <person name="Song J."/>
        </authorList>
    </citation>
    <scope>NUCLEOTIDE SEQUENCE [LARGE SCALE GENOMIC DNA]</scope>
    <source>
        <strain evidence="6 7">H20-5</strain>
    </source>
</reference>
<dbReference type="GO" id="GO:0005829">
    <property type="term" value="C:cytosol"/>
    <property type="evidence" value="ECO:0007669"/>
    <property type="project" value="TreeGrafter"/>
</dbReference>
<dbReference type="InterPro" id="IPR050950">
    <property type="entry name" value="HTH-type_LysR_regulators"/>
</dbReference>
<dbReference type="PANTHER" id="PTHR30419:SF8">
    <property type="entry name" value="NITROGEN ASSIMILATION TRANSCRIPTIONAL ACTIVATOR-RELATED"/>
    <property type="match status" value="1"/>
</dbReference>
<dbReference type="SUPFAM" id="SSF53850">
    <property type="entry name" value="Periplasmic binding protein-like II"/>
    <property type="match status" value="1"/>
</dbReference>
<name>A0A3Q9QZC2_9BACI</name>
<dbReference type="FunFam" id="1.10.10.10:FF:000001">
    <property type="entry name" value="LysR family transcriptional regulator"/>
    <property type="match status" value="1"/>
</dbReference>
<protein>
    <submittedName>
        <fullName evidence="6">LysR family transcriptional regulator</fullName>
    </submittedName>
</protein>
<dbReference type="RefSeq" id="WP_066388189.1">
    <property type="nucleotide sequence ID" value="NZ_CP022572.1"/>
</dbReference>
<dbReference type="SUPFAM" id="SSF46785">
    <property type="entry name" value="Winged helix' DNA-binding domain"/>
    <property type="match status" value="1"/>
</dbReference>
<dbReference type="Pfam" id="PF03466">
    <property type="entry name" value="LysR_substrate"/>
    <property type="match status" value="1"/>
</dbReference>
<dbReference type="InterPro" id="IPR036388">
    <property type="entry name" value="WH-like_DNA-bd_sf"/>
</dbReference>
<dbReference type="OrthoDB" id="9803735at2"/>
<evidence type="ECO:0000259" key="5">
    <source>
        <dbReference type="PROSITE" id="PS50931"/>
    </source>
</evidence>
<comment type="similarity">
    <text evidence="1">Belongs to the LysR transcriptional regulatory family.</text>
</comment>
<dbReference type="Gene3D" id="1.10.10.10">
    <property type="entry name" value="Winged helix-like DNA-binding domain superfamily/Winged helix DNA-binding domain"/>
    <property type="match status" value="1"/>
</dbReference>
<organism evidence="6 7">
    <name type="scientific">Neobacillus mesonae</name>
    <dbReference type="NCBI Taxonomy" id="1193713"/>
    <lineage>
        <taxon>Bacteria</taxon>
        <taxon>Bacillati</taxon>
        <taxon>Bacillota</taxon>
        <taxon>Bacilli</taxon>
        <taxon>Bacillales</taxon>
        <taxon>Bacillaceae</taxon>
        <taxon>Neobacillus</taxon>
    </lineage>
</organism>
<feature type="domain" description="HTH lysR-type" evidence="5">
    <location>
        <begin position="1"/>
        <end position="58"/>
    </location>
</feature>
<accession>A0A3Q9QZC2</accession>
<dbReference type="InterPro" id="IPR000847">
    <property type="entry name" value="LysR_HTH_N"/>
</dbReference>
<dbReference type="PANTHER" id="PTHR30419">
    <property type="entry name" value="HTH-TYPE TRANSCRIPTIONAL REGULATOR YBHD"/>
    <property type="match status" value="1"/>
</dbReference>
<dbReference type="NCBIfam" id="NF047520">
    <property type="entry name" value="trans_act_CidR"/>
    <property type="match status" value="1"/>
</dbReference>
<evidence type="ECO:0000313" key="6">
    <source>
        <dbReference type="EMBL" id="AZU64140.1"/>
    </source>
</evidence>
<dbReference type="PROSITE" id="PS50931">
    <property type="entry name" value="HTH_LYSR"/>
    <property type="match status" value="1"/>
</dbReference>
<dbReference type="CDD" id="cd08438">
    <property type="entry name" value="PBP2_CidR"/>
    <property type="match status" value="1"/>
</dbReference>
<dbReference type="Pfam" id="PF00126">
    <property type="entry name" value="HTH_1"/>
    <property type="match status" value="1"/>
</dbReference>
<dbReference type="STRING" id="1193713.GCA_001636315_01794"/>
<dbReference type="Proteomes" id="UP000282892">
    <property type="component" value="Chromosome"/>
</dbReference>
<dbReference type="InterPro" id="IPR036390">
    <property type="entry name" value="WH_DNA-bd_sf"/>
</dbReference>
<evidence type="ECO:0000256" key="1">
    <source>
        <dbReference type="ARBA" id="ARBA00009437"/>
    </source>
</evidence>
<gene>
    <name evidence="6" type="ORF">CHR53_24475</name>
</gene>
<keyword evidence="2" id="KW-0805">Transcription regulation</keyword>
<dbReference type="PRINTS" id="PR00039">
    <property type="entry name" value="HTHLYSR"/>
</dbReference>
<dbReference type="GO" id="GO:0003700">
    <property type="term" value="F:DNA-binding transcription factor activity"/>
    <property type="evidence" value="ECO:0007669"/>
    <property type="project" value="InterPro"/>
</dbReference>
<evidence type="ECO:0000256" key="4">
    <source>
        <dbReference type="ARBA" id="ARBA00023163"/>
    </source>
</evidence>
<dbReference type="AlphaFoldDB" id="A0A3Q9QZC2"/>
<evidence type="ECO:0000256" key="3">
    <source>
        <dbReference type="ARBA" id="ARBA00023125"/>
    </source>
</evidence>
<dbReference type="EMBL" id="CP022572">
    <property type="protein sequence ID" value="AZU64140.1"/>
    <property type="molecule type" value="Genomic_DNA"/>
</dbReference>
<dbReference type="Gene3D" id="3.40.190.290">
    <property type="match status" value="1"/>
</dbReference>
<keyword evidence="7" id="KW-1185">Reference proteome</keyword>
<keyword evidence="3" id="KW-0238">DNA-binding</keyword>
<evidence type="ECO:0000313" key="7">
    <source>
        <dbReference type="Proteomes" id="UP000282892"/>
    </source>
</evidence>
<dbReference type="KEGG" id="nmk:CHR53_24475"/>
<evidence type="ECO:0000256" key="2">
    <source>
        <dbReference type="ARBA" id="ARBA00023015"/>
    </source>
</evidence>
<dbReference type="GO" id="GO:0003677">
    <property type="term" value="F:DNA binding"/>
    <property type="evidence" value="ECO:0007669"/>
    <property type="project" value="UniProtKB-KW"/>
</dbReference>
<keyword evidence="4" id="KW-0804">Transcription</keyword>
<sequence>MDIKHLQYFLEVARLNSFSRAADELFITQPTISKMIKNLEEELGVVLFDRSRKQLALTDAGRIILEHAKLVDHAMKNLSTDLDNLFGLKKGHIRIGLPPIFDAHDFLKIVGKFHEKYSGITFQLVEDGSKKIEEAVQNNLLDVGIVVLPTKLELFDYFSILEEDLMLILPESHPLANREEVNLVELAQESFILFNKDFALNDRIILSCNNLGFQPTIISESSQQNFIKEMVSYQLGIALLPESISHDLPKNVKAIRVVNPTISWHLAIIWSKEQYLSYAAKEWLNFTKQELAKR</sequence>
<dbReference type="InterPro" id="IPR005119">
    <property type="entry name" value="LysR_subst-bd"/>
</dbReference>
<proteinExistence type="inferred from homology"/>